<keyword evidence="4" id="KW-1185">Reference proteome</keyword>
<dbReference type="OrthoDB" id="10452679at2759"/>
<reference evidence="3" key="1">
    <citation type="submission" date="2021-01" db="EMBL/GenBank/DDBJ databases">
        <authorList>
            <consortium name="Genoscope - CEA"/>
            <person name="William W."/>
        </authorList>
    </citation>
    <scope>NUCLEOTIDE SEQUENCE</scope>
</reference>
<evidence type="ECO:0000313" key="3">
    <source>
        <dbReference type="EMBL" id="CAD8052023.1"/>
    </source>
</evidence>
<feature type="coiled-coil region" evidence="1">
    <location>
        <begin position="25"/>
        <end position="59"/>
    </location>
</feature>
<comment type="caution">
    <text evidence="3">The sequence shown here is derived from an EMBL/GenBank/DDBJ whole genome shotgun (WGS) entry which is preliminary data.</text>
</comment>
<accession>A0A8S1KBY8</accession>
<evidence type="ECO:0000256" key="1">
    <source>
        <dbReference type="SAM" id="Coils"/>
    </source>
</evidence>
<organism evidence="3 4">
    <name type="scientific">Paramecium sonneborni</name>
    <dbReference type="NCBI Taxonomy" id="65129"/>
    <lineage>
        <taxon>Eukaryota</taxon>
        <taxon>Sar</taxon>
        <taxon>Alveolata</taxon>
        <taxon>Ciliophora</taxon>
        <taxon>Intramacronucleata</taxon>
        <taxon>Oligohymenophorea</taxon>
        <taxon>Peniculida</taxon>
        <taxon>Parameciidae</taxon>
        <taxon>Paramecium</taxon>
    </lineage>
</organism>
<keyword evidence="1" id="KW-0175">Coiled coil</keyword>
<protein>
    <submittedName>
        <fullName evidence="3">Uncharacterized protein</fullName>
    </submittedName>
</protein>
<evidence type="ECO:0000256" key="2">
    <source>
        <dbReference type="SAM" id="MobiDB-lite"/>
    </source>
</evidence>
<evidence type="ECO:0000313" key="4">
    <source>
        <dbReference type="Proteomes" id="UP000692954"/>
    </source>
</evidence>
<feature type="compositionally biased region" description="Low complexity" evidence="2">
    <location>
        <begin position="250"/>
        <end position="261"/>
    </location>
</feature>
<feature type="compositionally biased region" description="Low complexity" evidence="2">
    <location>
        <begin position="172"/>
        <end position="185"/>
    </location>
</feature>
<feature type="region of interest" description="Disordered" evidence="2">
    <location>
        <begin position="172"/>
        <end position="193"/>
    </location>
</feature>
<gene>
    <name evidence="3" type="ORF">PSON_ATCC_30995.1.T0060219</name>
</gene>
<feature type="region of interest" description="Disordered" evidence="2">
    <location>
        <begin position="250"/>
        <end position="291"/>
    </location>
</feature>
<dbReference type="AlphaFoldDB" id="A0A8S1KBY8"/>
<dbReference type="EMBL" id="CAJJDN010000006">
    <property type="protein sequence ID" value="CAD8052023.1"/>
    <property type="molecule type" value="Genomic_DNA"/>
</dbReference>
<dbReference type="Proteomes" id="UP000692954">
    <property type="component" value="Unassembled WGS sequence"/>
</dbReference>
<name>A0A8S1KBY8_9CILI</name>
<sequence length="291" mass="33859">MVKYQFTSQDAEEQINLNTKFQEVILRQAKVIEQLQQDNDFLKQQIKELTLQLENTDCKQIKQITQFKFNEDQKQEASIDSSNQLEKQIVQKNQGTLFNSINTNTTLQQPNEPNFNQNLDNLIIRFKTASNQPGNLFHSNNIFQDSPGKNQQLNEESIFGGHIFQQLQNKEQFNQQQPQQQQNLFSNDDQPQSQNSNLIEFQEEEIQFFGAPSKELKIFLKNQNEFQEKVEQSKDIDKLSSDVQLINNNSQEQNQQPELLNDSSQNPNLSKMSSDKEVEILQPENMNQGSN</sequence>
<proteinExistence type="predicted"/>
<feature type="compositionally biased region" description="Polar residues" evidence="2">
    <location>
        <begin position="262"/>
        <end position="272"/>
    </location>
</feature>